<dbReference type="FunFam" id="1.10.1070.11:FF:000001">
    <property type="entry name" value="Phosphatidylinositol 4,5-bisphosphate 3-kinase catalytic subunit"/>
    <property type="match status" value="1"/>
</dbReference>
<dbReference type="EMBL" id="GL376567">
    <property type="status" value="NOT_ANNOTATED_CDS"/>
    <property type="molecule type" value="Genomic_DNA"/>
</dbReference>
<evidence type="ECO:0000256" key="3">
    <source>
        <dbReference type="ARBA" id="ARBA00022679"/>
    </source>
</evidence>
<dbReference type="Pfam" id="PF00613">
    <property type="entry name" value="PI3Ka"/>
    <property type="match status" value="1"/>
</dbReference>
<evidence type="ECO:0000259" key="8">
    <source>
        <dbReference type="PROSITE" id="PS50042"/>
    </source>
</evidence>
<dbReference type="InterPro" id="IPR011009">
    <property type="entry name" value="Kinase-like_dom_sf"/>
</dbReference>
<keyword evidence="12" id="KW-1185">Reference proteome</keyword>
<dbReference type="GO" id="GO:0005886">
    <property type="term" value="C:plasma membrane"/>
    <property type="evidence" value="ECO:0007669"/>
    <property type="project" value="TreeGrafter"/>
</dbReference>
<dbReference type="GO" id="GO:0016303">
    <property type="term" value="F:1-phosphatidylinositol-3-kinase activity"/>
    <property type="evidence" value="ECO:0007669"/>
    <property type="project" value="UniProtKB-EC"/>
</dbReference>
<dbReference type="eggNOG" id="KOG0904">
    <property type="taxonomic scope" value="Eukaryota"/>
</dbReference>
<dbReference type="VEuPathDB" id="FungiDB:PYU1_G004085"/>
<dbReference type="GO" id="GO:0043491">
    <property type="term" value="P:phosphatidylinositol 3-kinase/protein kinase B signal transduction"/>
    <property type="evidence" value="ECO:0007669"/>
    <property type="project" value="TreeGrafter"/>
</dbReference>
<dbReference type="InterPro" id="IPR015433">
    <property type="entry name" value="PI3/4_kinase"/>
</dbReference>
<evidence type="ECO:0000256" key="5">
    <source>
        <dbReference type="ARBA" id="ARBA00022777"/>
    </source>
</evidence>
<dbReference type="STRING" id="431595.K3WGK4"/>
<reference evidence="11" key="3">
    <citation type="submission" date="2015-02" db="UniProtKB">
        <authorList>
            <consortium name="EnsemblProtists"/>
        </authorList>
    </citation>
    <scope>IDENTIFICATION</scope>
    <source>
        <strain evidence="11">DAOM BR144</strain>
    </source>
</reference>
<dbReference type="InterPro" id="IPR000595">
    <property type="entry name" value="cNMP-bd_dom"/>
</dbReference>
<dbReference type="GO" id="GO:0016477">
    <property type="term" value="P:cell migration"/>
    <property type="evidence" value="ECO:0007669"/>
    <property type="project" value="TreeGrafter"/>
</dbReference>
<evidence type="ECO:0000313" key="12">
    <source>
        <dbReference type="Proteomes" id="UP000019132"/>
    </source>
</evidence>
<evidence type="ECO:0000256" key="7">
    <source>
        <dbReference type="SAM" id="MobiDB-lite"/>
    </source>
</evidence>
<dbReference type="PROSITE" id="PS00915">
    <property type="entry name" value="PI3_4_KINASE_1"/>
    <property type="match status" value="1"/>
</dbReference>
<dbReference type="SUPFAM" id="SSF51206">
    <property type="entry name" value="cAMP-binding domain-like"/>
    <property type="match status" value="1"/>
</dbReference>
<dbReference type="InterPro" id="IPR036940">
    <property type="entry name" value="PI3/4_kinase_cat_sf"/>
</dbReference>
<dbReference type="GO" id="GO:0048015">
    <property type="term" value="P:phosphatidylinositol-mediated signaling"/>
    <property type="evidence" value="ECO:0007669"/>
    <property type="project" value="TreeGrafter"/>
</dbReference>
<dbReference type="EC" id="2.7.1.137" evidence="2"/>
<dbReference type="Gene3D" id="1.10.1070.11">
    <property type="entry name" value="Phosphatidylinositol 3-/4-kinase, catalytic domain"/>
    <property type="match status" value="1"/>
</dbReference>
<dbReference type="InterPro" id="IPR042236">
    <property type="entry name" value="PI3K_accessory_sf"/>
</dbReference>
<keyword evidence="3" id="KW-0808">Transferase</keyword>
<dbReference type="InParanoid" id="K3WGK4"/>
<dbReference type="GO" id="GO:0005942">
    <property type="term" value="C:phosphatidylinositol 3-kinase complex"/>
    <property type="evidence" value="ECO:0007669"/>
    <property type="project" value="TreeGrafter"/>
</dbReference>
<feature type="domain" description="PI3K/PI4K catalytic" evidence="9">
    <location>
        <begin position="946"/>
        <end position="1309"/>
    </location>
</feature>
<dbReference type="InterPro" id="IPR000403">
    <property type="entry name" value="PI3/4_kinase_cat_dom"/>
</dbReference>
<dbReference type="InterPro" id="IPR016024">
    <property type="entry name" value="ARM-type_fold"/>
</dbReference>
<dbReference type="CDD" id="cd00891">
    <property type="entry name" value="PI3Kc"/>
    <property type="match status" value="1"/>
</dbReference>
<evidence type="ECO:0000259" key="10">
    <source>
        <dbReference type="PROSITE" id="PS51545"/>
    </source>
</evidence>
<evidence type="ECO:0000256" key="1">
    <source>
        <dbReference type="ARBA" id="ARBA00001498"/>
    </source>
</evidence>
<feature type="domain" description="PIK helical" evidence="10">
    <location>
        <begin position="704"/>
        <end position="881"/>
    </location>
</feature>
<dbReference type="InterPro" id="IPR018490">
    <property type="entry name" value="cNMP-bd_dom_sf"/>
</dbReference>
<keyword evidence="6" id="KW-0067">ATP-binding</keyword>
<sequence length="1321" mass="148553">MSEMVEMVGVVDPQRLTLAIEGCSWNALEPIDEARESVEIRSVEGVDDNGDAPGADDKHQVKSPTKPNGVKENKWKLAFRQLMFMKRMNMQFNDRNKNEIELRQQNITPLSLMCSIPYFNALTPEEITALVDASQRESMRPGESMSLSCSDPSQDARFYIIISGNLSLTRHNVDNASAVRQAELMPSMKLGIGDYFATHASSDMKVIAMELVEFLVVPMQVISKLSLALSQQIQAETNDSACDASETESYKQWALQFSLANRKCEFPSAEPGGLAKCSVKTFCKDHFPHVSPENELDHTLEYVKGALMSIFSARKIRVYGVDEANDRLVIKFSDERLPKSYVGMKNTIAKRILHQRRPIFVASGAEICNDESDVLASTLYHEDDMVLAAPFFEYHPLGVHRATSEPAKIVGILEVVITRHCEEVQDGKVTKLADPVVTENDMCILELTAQELGRYLYFHYNEFFQVPHAAAETNIRSEGIERPEARSEGEDSDEPVTEVFPTPDVHAGEDARKLVVNISNLEISYPGAISHADVCIQLGKMPLITRKIQISCPKSPSKDKSSSQSPRKCSFEFPGTDMGLSLSNIPHGSHLRIILKTKSGPIAWTGVHLFDFGHALRTGPMELDLRSMPVAGGVITPLDVENCLKRDRPSKASVLGKLGLIVECSGRSPQIFAFSSIAKKRSITFRASIFYNPVDSSVIESYREMDPMGSLVASRQKFLLQVRKDPLMTLSAEDRKFIWDSRLSLIGEPELLPTFLLSVDWSHREQVMEAYRLLILWQPPTYLQALQLLSPLFPDPKVRAYAVRCMHALPDHRLRLYLLQLVQVLKNERYHDSALARFLLMRGLMNPSQIGYLLYWYLKAEAHMDQTTERFELIMSLYLELCGSYKLELRQSVYVMKKLEEIAAVVKIESSQTSRKEKLHEELKRAILPETFQIPLHPRTFYSGFIVDKCRVMESKKRPLFLQLENTKAQHGRPYVIFKSGDDLRQDQLVLQILRVMDDLWREAGLELCLIPYACISTGDEIGMIEVVAESETLASIIYGRHENSRTKLSRKLKSARDALMQDGVMSDWLFEQQPLSPGGIDAPTGIGNAETAPPDVQLPPIDVQKNPIELQQDPPSLSKSDPAPSVSACFPLSPSKLLRGMSRKSVTPPPRDEEVTQNFIRSCAGYCVATYVLGIGDRHNDNLMLQRSGKFFHIDFGHFLGNFKSKAGVKRERAPFVFTPSMLDVIGGKSSENYQTFKKLACDAFRVLRAHSNLLITLLVLALTCGIPELASSEHIKWVHKTLMIELSDEEAEQRFKKLINVALNTKTTQINDAIHLMAH</sequence>
<dbReference type="OMA" id="IKWVHKT"/>
<dbReference type="FunFam" id="3.30.1010.10:FF:000008">
    <property type="entry name" value="Phosphatidylinositol 4,5-bisphosphate 3-kinase catalytic subunit gamma"/>
    <property type="match status" value="1"/>
</dbReference>
<dbReference type="PANTHER" id="PTHR10048">
    <property type="entry name" value="PHOSPHATIDYLINOSITOL KINASE"/>
    <property type="match status" value="1"/>
</dbReference>
<name>K3WGK4_GLOUD</name>
<feature type="compositionally biased region" description="Basic and acidic residues" evidence="7">
    <location>
        <begin position="478"/>
        <end position="489"/>
    </location>
</feature>
<dbReference type="Pfam" id="PF00454">
    <property type="entry name" value="PI3_PI4_kinase"/>
    <property type="match status" value="1"/>
</dbReference>
<dbReference type="InterPro" id="IPR014710">
    <property type="entry name" value="RmlC-like_jellyroll"/>
</dbReference>
<dbReference type="Gene3D" id="1.25.40.70">
    <property type="entry name" value="Phosphatidylinositol 3-kinase, accessory domain (PIK)"/>
    <property type="match status" value="1"/>
</dbReference>
<protein>
    <recommendedName>
        <fullName evidence="2">phosphatidylinositol 3-kinase</fullName>
        <ecNumber evidence="2">2.7.1.137</ecNumber>
    </recommendedName>
</protein>
<keyword evidence="4" id="KW-0547">Nucleotide-binding</keyword>
<feature type="domain" description="Cyclic nucleotide-binding" evidence="8">
    <location>
        <begin position="118"/>
        <end position="200"/>
    </location>
</feature>
<dbReference type="InterPro" id="IPR035892">
    <property type="entry name" value="C2_domain_sf"/>
</dbReference>
<evidence type="ECO:0000256" key="2">
    <source>
        <dbReference type="ARBA" id="ARBA00012073"/>
    </source>
</evidence>
<evidence type="ECO:0000259" key="9">
    <source>
        <dbReference type="PROSITE" id="PS50290"/>
    </source>
</evidence>
<reference evidence="12" key="2">
    <citation type="submission" date="2010-04" db="EMBL/GenBank/DDBJ databases">
        <authorList>
            <person name="Buell R."/>
            <person name="Hamilton J."/>
            <person name="Hostetler J."/>
        </authorList>
    </citation>
    <scope>NUCLEOTIDE SEQUENCE [LARGE SCALE GENOMIC DNA]</scope>
    <source>
        <strain evidence="12">DAOM:BR144</strain>
    </source>
</reference>
<feature type="region of interest" description="Disordered" evidence="7">
    <location>
        <begin position="1080"/>
        <end position="1102"/>
    </location>
</feature>
<dbReference type="GO" id="GO:0050920">
    <property type="term" value="P:regulation of chemotaxis"/>
    <property type="evidence" value="ECO:0007669"/>
    <property type="project" value="UniProtKB-ARBA"/>
</dbReference>
<dbReference type="SUPFAM" id="SSF56112">
    <property type="entry name" value="Protein kinase-like (PK-like)"/>
    <property type="match status" value="1"/>
</dbReference>
<feature type="region of interest" description="Disordered" evidence="7">
    <location>
        <begin position="477"/>
        <end position="503"/>
    </location>
</feature>
<keyword evidence="5" id="KW-0418">Kinase</keyword>
<dbReference type="PANTHER" id="PTHR10048:SF14">
    <property type="entry name" value="LD28067P"/>
    <property type="match status" value="1"/>
</dbReference>
<dbReference type="GO" id="GO:0035005">
    <property type="term" value="F:1-phosphatidylinositol-4-phosphate 3-kinase activity"/>
    <property type="evidence" value="ECO:0007669"/>
    <property type="project" value="TreeGrafter"/>
</dbReference>
<dbReference type="GO" id="GO:0032060">
    <property type="term" value="P:bleb assembly"/>
    <property type="evidence" value="ECO:0007669"/>
    <property type="project" value="UniProtKB-ARBA"/>
</dbReference>
<dbReference type="InterPro" id="IPR018936">
    <property type="entry name" value="PI3/4_kinase_CS"/>
</dbReference>
<dbReference type="InterPro" id="IPR035448">
    <property type="entry name" value="PI3Kc"/>
</dbReference>
<dbReference type="CDD" id="cd00038">
    <property type="entry name" value="CAP_ED"/>
    <property type="match status" value="1"/>
</dbReference>
<dbReference type="Gene3D" id="2.60.120.10">
    <property type="entry name" value="Jelly Rolls"/>
    <property type="match status" value="1"/>
</dbReference>
<evidence type="ECO:0000313" key="11">
    <source>
        <dbReference type="EnsemblProtists" id="PYU1_T004095"/>
    </source>
</evidence>
<evidence type="ECO:0000256" key="6">
    <source>
        <dbReference type="ARBA" id="ARBA00022840"/>
    </source>
</evidence>
<dbReference type="PROSITE" id="PS51545">
    <property type="entry name" value="PIK_HELICAL"/>
    <property type="match status" value="1"/>
</dbReference>
<dbReference type="SUPFAM" id="SSF49562">
    <property type="entry name" value="C2 domain (Calcium/lipid-binding domain, CaLB)"/>
    <property type="match status" value="1"/>
</dbReference>
<organism evidence="11 12">
    <name type="scientific">Globisporangium ultimum (strain ATCC 200006 / CBS 805.95 / DAOM BR144)</name>
    <name type="common">Pythium ultimum</name>
    <dbReference type="NCBI Taxonomy" id="431595"/>
    <lineage>
        <taxon>Eukaryota</taxon>
        <taxon>Sar</taxon>
        <taxon>Stramenopiles</taxon>
        <taxon>Oomycota</taxon>
        <taxon>Peronosporomycetes</taxon>
        <taxon>Pythiales</taxon>
        <taxon>Pythiaceae</taxon>
        <taxon>Globisporangium</taxon>
    </lineage>
</organism>
<dbReference type="SMART" id="SM00146">
    <property type="entry name" value="PI3Kc"/>
    <property type="match status" value="1"/>
</dbReference>
<proteinExistence type="predicted"/>
<dbReference type="PROSITE" id="PS50290">
    <property type="entry name" value="PI3_4_KINASE_3"/>
    <property type="match status" value="1"/>
</dbReference>
<dbReference type="InterPro" id="IPR001263">
    <property type="entry name" value="PI3K_accessory_dom"/>
</dbReference>
<dbReference type="EnsemblProtists" id="PYU1_T004095">
    <property type="protein sequence ID" value="PYU1_T004095"/>
    <property type="gene ID" value="PYU1_G004085"/>
</dbReference>
<accession>K3WGK4</accession>
<dbReference type="Proteomes" id="UP000019132">
    <property type="component" value="Unassembled WGS sequence"/>
</dbReference>
<feature type="region of interest" description="Disordered" evidence="7">
    <location>
        <begin position="45"/>
        <end position="70"/>
    </location>
</feature>
<dbReference type="SMART" id="SM00145">
    <property type="entry name" value="PI3Ka"/>
    <property type="match status" value="1"/>
</dbReference>
<evidence type="ECO:0000256" key="4">
    <source>
        <dbReference type="ARBA" id="ARBA00022741"/>
    </source>
</evidence>
<dbReference type="GO" id="GO:0005737">
    <property type="term" value="C:cytoplasm"/>
    <property type="evidence" value="ECO:0007669"/>
    <property type="project" value="TreeGrafter"/>
</dbReference>
<dbReference type="GO" id="GO:0005524">
    <property type="term" value="F:ATP binding"/>
    <property type="evidence" value="ECO:0007669"/>
    <property type="project" value="UniProtKB-KW"/>
</dbReference>
<dbReference type="PROSITE" id="PS50042">
    <property type="entry name" value="CNMP_BINDING_3"/>
    <property type="match status" value="1"/>
</dbReference>
<dbReference type="PROSITE" id="PS00916">
    <property type="entry name" value="PI3_4_KINASE_2"/>
    <property type="match status" value="1"/>
</dbReference>
<dbReference type="HOGENOM" id="CLU_281808_0_0_1"/>
<dbReference type="SUPFAM" id="SSF48371">
    <property type="entry name" value="ARM repeat"/>
    <property type="match status" value="1"/>
</dbReference>
<reference evidence="12" key="1">
    <citation type="journal article" date="2010" name="Genome Biol.">
        <title>Genome sequence of the necrotrophic plant pathogen Pythium ultimum reveals original pathogenicity mechanisms and effector repertoire.</title>
        <authorList>
            <person name="Levesque C.A."/>
            <person name="Brouwer H."/>
            <person name="Cano L."/>
            <person name="Hamilton J.P."/>
            <person name="Holt C."/>
            <person name="Huitema E."/>
            <person name="Raffaele S."/>
            <person name="Robideau G.P."/>
            <person name="Thines M."/>
            <person name="Win J."/>
            <person name="Zerillo M.M."/>
            <person name="Beakes G.W."/>
            <person name="Boore J.L."/>
            <person name="Busam D."/>
            <person name="Dumas B."/>
            <person name="Ferriera S."/>
            <person name="Fuerstenberg S.I."/>
            <person name="Gachon C.M."/>
            <person name="Gaulin E."/>
            <person name="Govers F."/>
            <person name="Grenville-Briggs L."/>
            <person name="Horner N."/>
            <person name="Hostetler J."/>
            <person name="Jiang R.H."/>
            <person name="Johnson J."/>
            <person name="Krajaejun T."/>
            <person name="Lin H."/>
            <person name="Meijer H.J."/>
            <person name="Moore B."/>
            <person name="Morris P."/>
            <person name="Phuntmart V."/>
            <person name="Puiu D."/>
            <person name="Shetty J."/>
            <person name="Stajich J.E."/>
            <person name="Tripathy S."/>
            <person name="Wawra S."/>
            <person name="van West P."/>
            <person name="Whitty B.R."/>
            <person name="Coutinho P.M."/>
            <person name="Henrissat B."/>
            <person name="Martin F."/>
            <person name="Thomas P.D."/>
            <person name="Tyler B.M."/>
            <person name="De Vries R.P."/>
            <person name="Kamoun S."/>
            <person name="Yandell M."/>
            <person name="Tisserat N."/>
            <person name="Buell C.R."/>
        </authorList>
    </citation>
    <scope>NUCLEOTIDE SEQUENCE</scope>
    <source>
        <strain evidence="12">DAOM:BR144</strain>
    </source>
</reference>
<comment type="catalytic activity">
    <reaction evidence="1">
        <text>a 1,2-diacyl-sn-glycero-3-phospho-(1D-myo-inositol) + ATP = a 1,2-diacyl-sn-glycero-3-phospho-(1D-myo-inositol-3-phosphate) + ADP + H(+)</text>
        <dbReference type="Rhea" id="RHEA:12709"/>
        <dbReference type="ChEBI" id="CHEBI:15378"/>
        <dbReference type="ChEBI" id="CHEBI:30616"/>
        <dbReference type="ChEBI" id="CHEBI:57880"/>
        <dbReference type="ChEBI" id="CHEBI:58088"/>
        <dbReference type="ChEBI" id="CHEBI:456216"/>
        <dbReference type="EC" id="2.7.1.137"/>
    </reaction>
</comment>
<dbReference type="Gene3D" id="3.30.1010.10">
    <property type="entry name" value="Phosphatidylinositol 3-kinase Catalytic Subunit, Chain A, domain 4"/>
    <property type="match status" value="1"/>
</dbReference>